<feature type="transmembrane region" description="Helical" evidence="1">
    <location>
        <begin position="162"/>
        <end position="182"/>
    </location>
</feature>
<dbReference type="AlphaFoldDB" id="A0A5J9UQJ5"/>
<feature type="non-terminal residue" evidence="2">
    <location>
        <position position="1"/>
    </location>
</feature>
<evidence type="ECO:0000313" key="3">
    <source>
        <dbReference type="Proteomes" id="UP000324897"/>
    </source>
</evidence>
<sequence length="314" mass="34091">KDGSCRRYEREQEEPGGGAAPSLSALFAWLTARALRRCDTGDLEKEFMSAVLWRLSPLICSYLFSWTVALSEARGAISKFMRVSYMLLLAVAAAKLVGDRAGAAVMFLTTVYSAILSGRALAERRQLAGTERSADDAALSATSYQSRAEDDHDWNCRTVLKCCHVFMVVVLTLVMSSTVLSAPGPEAETDGEVVLSLFVSFAAPSLLAARMILLYGGAFHSGSMWEEPFGAMVLRFIGWIVSAVLVGFLFGPSSGVAFFWLAPMRTAGLLGYRQGVSARYKQLVAIKRSQPRTAEDASGLLAGRDKEDVCYVHI</sequence>
<gene>
    <name evidence="2" type="ORF">EJB05_28675</name>
</gene>
<reference evidence="2 3" key="1">
    <citation type="journal article" date="2019" name="Sci. Rep.">
        <title>A high-quality genome of Eragrostis curvula grass provides insights into Poaceae evolution and supports new strategies to enhance forage quality.</title>
        <authorList>
            <person name="Carballo J."/>
            <person name="Santos B.A.C.M."/>
            <person name="Zappacosta D."/>
            <person name="Garbus I."/>
            <person name="Selva J.P."/>
            <person name="Gallo C.A."/>
            <person name="Diaz A."/>
            <person name="Albertini E."/>
            <person name="Caccamo M."/>
            <person name="Echenique V."/>
        </authorList>
    </citation>
    <scope>NUCLEOTIDE SEQUENCE [LARGE SCALE GENOMIC DNA]</scope>
    <source>
        <strain evidence="3">cv. Victoria</strain>
        <tissue evidence="2">Leaf</tissue>
    </source>
</reference>
<accession>A0A5J9UQJ5</accession>
<keyword evidence="1" id="KW-0472">Membrane</keyword>
<keyword evidence="3" id="KW-1185">Reference proteome</keyword>
<dbReference type="EMBL" id="RWGY01000013">
    <property type="protein sequence ID" value="TVU26139.1"/>
    <property type="molecule type" value="Genomic_DNA"/>
</dbReference>
<keyword evidence="1" id="KW-1133">Transmembrane helix</keyword>
<organism evidence="2 3">
    <name type="scientific">Eragrostis curvula</name>
    <name type="common">weeping love grass</name>
    <dbReference type="NCBI Taxonomy" id="38414"/>
    <lineage>
        <taxon>Eukaryota</taxon>
        <taxon>Viridiplantae</taxon>
        <taxon>Streptophyta</taxon>
        <taxon>Embryophyta</taxon>
        <taxon>Tracheophyta</taxon>
        <taxon>Spermatophyta</taxon>
        <taxon>Magnoliopsida</taxon>
        <taxon>Liliopsida</taxon>
        <taxon>Poales</taxon>
        <taxon>Poaceae</taxon>
        <taxon>PACMAD clade</taxon>
        <taxon>Chloridoideae</taxon>
        <taxon>Eragrostideae</taxon>
        <taxon>Eragrostidinae</taxon>
        <taxon>Eragrostis</taxon>
    </lineage>
</organism>
<name>A0A5J9UQJ5_9POAL</name>
<proteinExistence type="predicted"/>
<dbReference type="Gramene" id="TVU26139">
    <property type="protein sequence ID" value="TVU26139"/>
    <property type="gene ID" value="EJB05_28675"/>
</dbReference>
<feature type="transmembrane region" description="Helical" evidence="1">
    <location>
        <begin position="194"/>
        <end position="215"/>
    </location>
</feature>
<dbReference type="OrthoDB" id="693095at2759"/>
<keyword evidence="1" id="KW-0812">Transmembrane</keyword>
<comment type="caution">
    <text evidence="2">The sequence shown here is derived from an EMBL/GenBank/DDBJ whole genome shotgun (WGS) entry which is preliminary data.</text>
</comment>
<feature type="transmembrane region" description="Helical" evidence="1">
    <location>
        <begin position="236"/>
        <end position="262"/>
    </location>
</feature>
<protein>
    <submittedName>
        <fullName evidence="2">Uncharacterized protein</fullName>
    </submittedName>
</protein>
<evidence type="ECO:0000313" key="2">
    <source>
        <dbReference type="EMBL" id="TVU26139.1"/>
    </source>
</evidence>
<dbReference type="Proteomes" id="UP000324897">
    <property type="component" value="Chromosome 2"/>
</dbReference>
<evidence type="ECO:0000256" key="1">
    <source>
        <dbReference type="SAM" id="Phobius"/>
    </source>
</evidence>